<dbReference type="OrthoDB" id="10264738at2759"/>
<proteinExistence type="predicted"/>
<organism evidence="1 2">
    <name type="scientific">Coptis chinensis</name>
    <dbReference type="NCBI Taxonomy" id="261450"/>
    <lineage>
        <taxon>Eukaryota</taxon>
        <taxon>Viridiplantae</taxon>
        <taxon>Streptophyta</taxon>
        <taxon>Embryophyta</taxon>
        <taxon>Tracheophyta</taxon>
        <taxon>Spermatophyta</taxon>
        <taxon>Magnoliopsida</taxon>
        <taxon>Ranunculales</taxon>
        <taxon>Ranunculaceae</taxon>
        <taxon>Coptidoideae</taxon>
        <taxon>Coptis</taxon>
    </lineage>
</organism>
<dbReference type="Gene3D" id="3.60.40.10">
    <property type="entry name" value="PPM-type phosphatase domain"/>
    <property type="match status" value="1"/>
</dbReference>
<dbReference type="PANTHER" id="PTHR46023">
    <property type="entry name" value="LIPASE CLASS 3 PROTEIN-LIKE"/>
    <property type="match status" value="1"/>
</dbReference>
<sequence>MGGKGKVVARDGAFVLKLHLGGPAFVENVNISPKSKVAYPSDVADSQVDSEMNLNASEMDGNCKESEVFILFVQNNNVFESNAEHIIEGSYRGETNEEALLTRLYFDELVESVTCIGNGSSKGGIVCGVVKGSHSDFSGPTSRSTTCIAIVPNNHVVVANAGDYHCVISRKGEASGTKPGCTDGGSWDITCSGFPTLKKLYPARSLREQRDFSVATCVAFSPAACICMTWDLAESGKHFITSVVNGADLVPTISAASVDDLRFLYWDFHSSRLYVTTYAWLNDLHSQIEHTRILSTVYRYASILGSRLPSIASA</sequence>
<protein>
    <recommendedName>
        <fullName evidence="3">PPM-type phosphatase domain-containing protein</fullName>
    </recommendedName>
</protein>
<reference evidence="1 2" key="1">
    <citation type="submission" date="2020-10" db="EMBL/GenBank/DDBJ databases">
        <title>The Coptis chinensis genome and diversification of protoberbering-type alkaloids.</title>
        <authorList>
            <person name="Wang B."/>
            <person name="Shu S."/>
            <person name="Song C."/>
            <person name="Liu Y."/>
        </authorList>
    </citation>
    <scope>NUCLEOTIDE SEQUENCE [LARGE SCALE GENOMIC DNA]</scope>
    <source>
        <strain evidence="1">HL-2020</strain>
        <tissue evidence="1">Leaf</tissue>
    </source>
</reference>
<evidence type="ECO:0008006" key="3">
    <source>
        <dbReference type="Google" id="ProtNLM"/>
    </source>
</evidence>
<evidence type="ECO:0000313" key="1">
    <source>
        <dbReference type="EMBL" id="KAF9626199.1"/>
    </source>
</evidence>
<dbReference type="AlphaFoldDB" id="A0A835MGE6"/>
<dbReference type="PANTHER" id="PTHR46023:SF5">
    <property type="entry name" value="OS02G0780700 PROTEIN"/>
    <property type="match status" value="1"/>
</dbReference>
<comment type="caution">
    <text evidence="1">The sequence shown here is derived from an EMBL/GenBank/DDBJ whole genome shotgun (WGS) entry which is preliminary data.</text>
</comment>
<dbReference type="SUPFAM" id="SSF81606">
    <property type="entry name" value="PP2C-like"/>
    <property type="match status" value="1"/>
</dbReference>
<accession>A0A835MGE6</accession>
<dbReference type="Proteomes" id="UP000631114">
    <property type="component" value="Unassembled WGS sequence"/>
</dbReference>
<dbReference type="InterPro" id="IPR036457">
    <property type="entry name" value="PPM-type-like_dom_sf"/>
</dbReference>
<feature type="non-terminal residue" evidence="1">
    <location>
        <position position="314"/>
    </location>
</feature>
<keyword evidence="2" id="KW-1185">Reference proteome</keyword>
<dbReference type="EMBL" id="JADFTS010000001">
    <property type="protein sequence ID" value="KAF9626199.1"/>
    <property type="molecule type" value="Genomic_DNA"/>
</dbReference>
<gene>
    <name evidence="1" type="ORF">IFM89_031326</name>
</gene>
<evidence type="ECO:0000313" key="2">
    <source>
        <dbReference type="Proteomes" id="UP000631114"/>
    </source>
</evidence>
<name>A0A835MGE6_9MAGN</name>